<dbReference type="EMBL" id="MWAK01000027">
    <property type="protein sequence ID" value="OPZ93380.1"/>
    <property type="molecule type" value="Genomic_DNA"/>
</dbReference>
<organism evidence="8 9">
    <name type="scientific">candidate division TA06 bacterium ADurb.Bin417</name>
    <dbReference type="NCBI Taxonomy" id="1852828"/>
    <lineage>
        <taxon>Bacteria</taxon>
        <taxon>Bacteria division TA06</taxon>
    </lineage>
</organism>
<protein>
    <recommendedName>
        <fullName evidence="6">Ferredoxin</fullName>
    </recommendedName>
</protein>
<comment type="caution">
    <text evidence="8">The sequence shown here is derived from an EMBL/GenBank/DDBJ whole genome shotgun (WGS) entry which is preliminary data.</text>
</comment>
<feature type="domain" description="4Fe-4S ferredoxin-type" evidence="7">
    <location>
        <begin position="1"/>
        <end position="29"/>
    </location>
</feature>
<keyword evidence="4 6" id="KW-0408">Iron</keyword>
<dbReference type="SUPFAM" id="SSF54862">
    <property type="entry name" value="4Fe-4S ferredoxins"/>
    <property type="match status" value="1"/>
</dbReference>
<dbReference type="PANTHER" id="PTHR36923">
    <property type="entry name" value="FERREDOXIN"/>
    <property type="match status" value="1"/>
</dbReference>
<reference evidence="8 9" key="1">
    <citation type="submission" date="2017-02" db="EMBL/GenBank/DDBJ databases">
        <title>Delving into the versatile metabolic prowess of the omnipresent phylum Bacteroidetes.</title>
        <authorList>
            <person name="Nobu M.K."/>
            <person name="Mei R."/>
            <person name="Narihiro T."/>
            <person name="Kuroda K."/>
            <person name="Liu W.-T."/>
        </authorList>
    </citation>
    <scope>NUCLEOTIDE SEQUENCE [LARGE SCALE GENOMIC DNA]</scope>
    <source>
        <strain evidence="8">ADurb.Bin417</strain>
    </source>
</reference>
<dbReference type="Proteomes" id="UP000485484">
    <property type="component" value="Unassembled WGS sequence"/>
</dbReference>
<evidence type="ECO:0000256" key="2">
    <source>
        <dbReference type="ARBA" id="ARBA00022723"/>
    </source>
</evidence>
<dbReference type="Gene3D" id="3.30.70.20">
    <property type="match status" value="1"/>
</dbReference>
<evidence type="ECO:0000256" key="6">
    <source>
        <dbReference type="RuleBase" id="RU368020"/>
    </source>
</evidence>
<dbReference type="PANTHER" id="PTHR36923:SF3">
    <property type="entry name" value="FERREDOXIN"/>
    <property type="match status" value="1"/>
</dbReference>
<evidence type="ECO:0000256" key="5">
    <source>
        <dbReference type="ARBA" id="ARBA00023014"/>
    </source>
</evidence>
<dbReference type="PROSITE" id="PS51379">
    <property type="entry name" value="4FE4S_FER_2"/>
    <property type="match status" value="1"/>
</dbReference>
<dbReference type="GO" id="GO:0009055">
    <property type="term" value="F:electron transfer activity"/>
    <property type="evidence" value="ECO:0007669"/>
    <property type="project" value="UniProtKB-UniRule"/>
</dbReference>
<evidence type="ECO:0000256" key="4">
    <source>
        <dbReference type="ARBA" id="ARBA00023004"/>
    </source>
</evidence>
<dbReference type="PRINTS" id="PR00352">
    <property type="entry name" value="3FE4SFRDOXIN"/>
</dbReference>
<sequence>MKVKIDADVCTGCGLCADNCPDVFVLENDLAKVKVDPVPASAEECARQAVQDCPVSAISEE</sequence>
<dbReference type="GO" id="GO:0051536">
    <property type="term" value="F:iron-sulfur cluster binding"/>
    <property type="evidence" value="ECO:0007669"/>
    <property type="project" value="UniProtKB-KW"/>
</dbReference>
<dbReference type="InterPro" id="IPR001080">
    <property type="entry name" value="3Fe4S_ferredoxin"/>
</dbReference>
<proteinExistence type="predicted"/>
<evidence type="ECO:0000313" key="9">
    <source>
        <dbReference type="Proteomes" id="UP000485484"/>
    </source>
</evidence>
<keyword evidence="2 6" id="KW-0479">Metal-binding</keyword>
<name>A0A1V5MKD1_UNCT6</name>
<dbReference type="Pfam" id="PF13459">
    <property type="entry name" value="Fer4_15"/>
    <property type="match status" value="1"/>
</dbReference>
<dbReference type="PROSITE" id="PS00198">
    <property type="entry name" value="4FE4S_FER_1"/>
    <property type="match status" value="1"/>
</dbReference>
<dbReference type="InterPro" id="IPR051269">
    <property type="entry name" value="Fe-S_cluster_ET"/>
</dbReference>
<dbReference type="AlphaFoldDB" id="A0A1V5MKD1"/>
<keyword evidence="3 6" id="KW-0249">Electron transport</keyword>
<dbReference type="InterPro" id="IPR017900">
    <property type="entry name" value="4Fe4S_Fe_S_CS"/>
</dbReference>
<evidence type="ECO:0000313" key="8">
    <source>
        <dbReference type="EMBL" id="OPZ93380.1"/>
    </source>
</evidence>
<evidence type="ECO:0000256" key="3">
    <source>
        <dbReference type="ARBA" id="ARBA00022982"/>
    </source>
</evidence>
<evidence type="ECO:0000259" key="7">
    <source>
        <dbReference type="PROSITE" id="PS51379"/>
    </source>
</evidence>
<gene>
    <name evidence="8" type="ORF">BWY73_00358</name>
</gene>
<comment type="function">
    <text evidence="6">Ferredoxins are iron-sulfur proteins that transfer electrons in a wide variety of metabolic reactions.</text>
</comment>
<keyword evidence="1 6" id="KW-0813">Transport</keyword>
<evidence type="ECO:0000256" key="1">
    <source>
        <dbReference type="ARBA" id="ARBA00022448"/>
    </source>
</evidence>
<dbReference type="GO" id="GO:0005506">
    <property type="term" value="F:iron ion binding"/>
    <property type="evidence" value="ECO:0007669"/>
    <property type="project" value="UniProtKB-UniRule"/>
</dbReference>
<keyword evidence="5 6" id="KW-0411">Iron-sulfur</keyword>
<accession>A0A1V5MKD1</accession>
<dbReference type="InterPro" id="IPR017896">
    <property type="entry name" value="4Fe4S_Fe-S-bd"/>
</dbReference>